<dbReference type="GO" id="GO:0055129">
    <property type="term" value="P:L-proline biosynthetic process"/>
    <property type="evidence" value="ECO:0007669"/>
    <property type="project" value="TreeGrafter"/>
</dbReference>
<proteinExistence type="inferred from homology"/>
<comment type="caution">
    <text evidence="7">The sequence shown here is derived from an EMBL/GenBank/DDBJ whole genome shotgun (WGS) entry which is preliminary data.</text>
</comment>
<dbReference type="Gene3D" id="1.10.3730.10">
    <property type="entry name" value="ProC C-terminal domain-like"/>
    <property type="match status" value="1"/>
</dbReference>
<dbReference type="InterPro" id="IPR008927">
    <property type="entry name" value="6-PGluconate_DH-like_C_sf"/>
</dbReference>
<feature type="binding site" evidence="4">
    <location>
        <begin position="9"/>
        <end position="14"/>
    </location>
    <ligand>
        <name>NADP(+)</name>
        <dbReference type="ChEBI" id="CHEBI:58349"/>
    </ligand>
</feature>
<dbReference type="Pfam" id="PF14748">
    <property type="entry name" value="P5CR_dimer"/>
    <property type="match status" value="1"/>
</dbReference>
<dbReference type="GO" id="GO:0004735">
    <property type="term" value="F:pyrroline-5-carboxylate reductase activity"/>
    <property type="evidence" value="ECO:0007669"/>
    <property type="project" value="InterPro"/>
</dbReference>
<dbReference type="SUPFAM" id="SSF48179">
    <property type="entry name" value="6-phosphogluconate dehydrogenase C-terminal domain-like"/>
    <property type="match status" value="1"/>
</dbReference>
<evidence type="ECO:0000313" key="7">
    <source>
        <dbReference type="EMBL" id="CAK4030525.1"/>
    </source>
</evidence>
<protein>
    <submittedName>
        <fullName evidence="7">Pyrroline-5-carboxylate reductase</fullName>
    </submittedName>
</protein>
<evidence type="ECO:0000256" key="1">
    <source>
        <dbReference type="ARBA" id="ARBA00005525"/>
    </source>
</evidence>
<dbReference type="InterPro" id="IPR029036">
    <property type="entry name" value="P5CR_dimer"/>
</dbReference>
<dbReference type="HAMAP" id="MF_01925">
    <property type="entry name" value="P5C_reductase"/>
    <property type="match status" value="1"/>
</dbReference>
<dbReference type="InterPro" id="IPR028939">
    <property type="entry name" value="P5C_Rdtase_cat_N"/>
</dbReference>
<dbReference type="InterPro" id="IPR000304">
    <property type="entry name" value="Pyrroline-COOH_reductase"/>
</dbReference>
<sequence>METSRITILGCGSMGTNLMLGLLRRGSSTFRYSAHVNSSASAERLQKDLAGVDSTVKDRVSVSSGNGKLCEAVTGADVVLLGVPPTQLGTLLGCEGLVAELKGKIIVSMLAGVAISQIEDALVSRGFAKQDFHVARIIPTLGAGKGDSVTLLAEAGGEHMEKVKGFLSQIGAIVPVPESLMNSATAVMAAVHALAIVAVDAVTDASVAAGVPRSVAASIAAESLRSGSGLMSGNGAERMTPEQVKAGMSTPGGITLNALVSLDAKTRPGISSAVREAIEYTKKMND</sequence>
<dbReference type="SUPFAM" id="SSF51735">
    <property type="entry name" value="NAD(P)-binding Rossmann-fold domains"/>
    <property type="match status" value="1"/>
</dbReference>
<name>A0AAI8Z0T3_9PEZI</name>
<comment type="similarity">
    <text evidence="1">Belongs to the pyrroline-5-carboxylate reductase family.</text>
</comment>
<evidence type="ECO:0000256" key="4">
    <source>
        <dbReference type="PIRSR" id="PIRSR000193-1"/>
    </source>
</evidence>
<dbReference type="Proteomes" id="UP001296104">
    <property type="component" value="Unassembled WGS sequence"/>
</dbReference>
<evidence type="ECO:0000256" key="2">
    <source>
        <dbReference type="ARBA" id="ARBA00022857"/>
    </source>
</evidence>
<dbReference type="InterPro" id="IPR036291">
    <property type="entry name" value="NAD(P)-bd_dom_sf"/>
</dbReference>
<dbReference type="PANTHER" id="PTHR11645">
    <property type="entry name" value="PYRROLINE-5-CARBOXYLATE REDUCTASE"/>
    <property type="match status" value="1"/>
</dbReference>
<feature type="domain" description="Pyrroline-5-carboxylate reductase dimerisation" evidence="6">
    <location>
        <begin position="178"/>
        <end position="284"/>
    </location>
</feature>
<evidence type="ECO:0000259" key="5">
    <source>
        <dbReference type="Pfam" id="PF03807"/>
    </source>
</evidence>
<dbReference type="PANTHER" id="PTHR11645:SF0">
    <property type="entry name" value="PYRROLINE-5-CARBOXYLATE REDUCTASE 3"/>
    <property type="match status" value="1"/>
</dbReference>
<gene>
    <name evidence="7" type="ORF">LECACI_7A005683</name>
</gene>
<dbReference type="InterPro" id="IPR053790">
    <property type="entry name" value="P5CR-like_CS"/>
</dbReference>
<evidence type="ECO:0000256" key="3">
    <source>
        <dbReference type="ARBA" id="ARBA00023002"/>
    </source>
</evidence>
<dbReference type="PIRSF" id="PIRSF000193">
    <property type="entry name" value="Pyrrol-5-carb_rd"/>
    <property type="match status" value="1"/>
</dbReference>
<dbReference type="PROSITE" id="PS00521">
    <property type="entry name" value="P5CR"/>
    <property type="match status" value="1"/>
</dbReference>
<accession>A0AAI8Z0T3</accession>
<dbReference type="AlphaFoldDB" id="A0AAI8Z0T3"/>
<dbReference type="Gene3D" id="3.40.50.720">
    <property type="entry name" value="NAD(P)-binding Rossmann-like Domain"/>
    <property type="match status" value="1"/>
</dbReference>
<feature type="domain" description="Pyrroline-5-carboxylate reductase catalytic N-terminal" evidence="5">
    <location>
        <begin position="5"/>
        <end position="112"/>
    </location>
</feature>
<evidence type="ECO:0000259" key="6">
    <source>
        <dbReference type="Pfam" id="PF14748"/>
    </source>
</evidence>
<dbReference type="EMBL" id="CAVMBE010000037">
    <property type="protein sequence ID" value="CAK4030525.1"/>
    <property type="molecule type" value="Genomic_DNA"/>
</dbReference>
<keyword evidence="2 4" id="KW-0521">NADP</keyword>
<keyword evidence="8" id="KW-1185">Reference proteome</keyword>
<organism evidence="7 8">
    <name type="scientific">Lecanosticta acicola</name>
    <dbReference type="NCBI Taxonomy" id="111012"/>
    <lineage>
        <taxon>Eukaryota</taxon>
        <taxon>Fungi</taxon>
        <taxon>Dikarya</taxon>
        <taxon>Ascomycota</taxon>
        <taxon>Pezizomycotina</taxon>
        <taxon>Dothideomycetes</taxon>
        <taxon>Dothideomycetidae</taxon>
        <taxon>Mycosphaerellales</taxon>
        <taxon>Mycosphaerellaceae</taxon>
        <taxon>Lecanosticta</taxon>
    </lineage>
</organism>
<reference evidence="7" key="1">
    <citation type="submission" date="2023-11" db="EMBL/GenBank/DDBJ databases">
        <authorList>
            <person name="Alioto T."/>
            <person name="Alioto T."/>
            <person name="Gomez Garrido J."/>
        </authorList>
    </citation>
    <scope>NUCLEOTIDE SEQUENCE</scope>
</reference>
<keyword evidence="3" id="KW-0560">Oxidoreductase</keyword>
<evidence type="ECO:0000313" key="8">
    <source>
        <dbReference type="Proteomes" id="UP001296104"/>
    </source>
</evidence>
<dbReference type="Pfam" id="PF03807">
    <property type="entry name" value="F420_oxidored"/>
    <property type="match status" value="1"/>
</dbReference>